<keyword evidence="1" id="KW-0472">Membrane</keyword>
<name>A0A844YSH1_9SPHN</name>
<organism evidence="2 3">
    <name type="scientific">Alteraurantiacibacter buctensis</name>
    <dbReference type="NCBI Taxonomy" id="1503981"/>
    <lineage>
        <taxon>Bacteria</taxon>
        <taxon>Pseudomonadati</taxon>
        <taxon>Pseudomonadota</taxon>
        <taxon>Alphaproteobacteria</taxon>
        <taxon>Sphingomonadales</taxon>
        <taxon>Erythrobacteraceae</taxon>
        <taxon>Alteraurantiacibacter</taxon>
    </lineage>
</organism>
<reference evidence="2 3" key="1">
    <citation type="submission" date="2019-12" db="EMBL/GenBank/DDBJ databases">
        <title>Genomic-based taxomic classification of the family Erythrobacteraceae.</title>
        <authorList>
            <person name="Xu L."/>
        </authorList>
    </citation>
    <scope>NUCLEOTIDE SEQUENCE [LARGE SCALE GENOMIC DNA]</scope>
    <source>
        <strain evidence="2 3">M0322</strain>
    </source>
</reference>
<keyword evidence="3" id="KW-1185">Reference proteome</keyword>
<dbReference type="EMBL" id="WTYV01000002">
    <property type="protein sequence ID" value="MXO71295.1"/>
    <property type="molecule type" value="Genomic_DNA"/>
</dbReference>
<feature type="transmembrane region" description="Helical" evidence="1">
    <location>
        <begin position="38"/>
        <end position="58"/>
    </location>
</feature>
<evidence type="ECO:0000256" key="1">
    <source>
        <dbReference type="SAM" id="Phobius"/>
    </source>
</evidence>
<gene>
    <name evidence="2" type="ORF">GRI99_06535</name>
</gene>
<protein>
    <submittedName>
        <fullName evidence="2">Uncharacterized protein</fullName>
    </submittedName>
</protein>
<accession>A0A844YSH1</accession>
<sequence length="144" mass="15166">MAQKLNREAIAAQADVHAQMPATAAAHQVDRTFELPPALYAGTVACYLAFLGITAAAFGNPGLILPMAIFTFFIIAGFGVPTIWVSMDPAKTAKAKSNSRFQRDGINTLTGHNTAGEATVQVLILPALIVVWGLAVVTIAAFVR</sequence>
<dbReference type="Proteomes" id="UP000466966">
    <property type="component" value="Unassembled WGS sequence"/>
</dbReference>
<feature type="transmembrane region" description="Helical" evidence="1">
    <location>
        <begin position="122"/>
        <end position="143"/>
    </location>
</feature>
<dbReference type="AlphaFoldDB" id="A0A844YSH1"/>
<proteinExistence type="predicted"/>
<keyword evidence="1" id="KW-0812">Transmembrane</keyword>
<dbReference type="RefSeq" id="WP_160771225.1">
    <property type="nucleotide sequence ID" value="NZ_WTYV01000002.1"/>
</dbReference>
<evidence type="ECO:0000313" key="3">
    <source>
        <dbReference type="Proteomes" id="UP000466966"/>
    </source>
</evidence>
<evidence type="ECO:0000313" key="2">
    <source>
        <dbReference type="EMBL" id="MXO71295.1"/>
    </source>
</evidence>
<dbReference type="OrthoDB" id="7391283at2"/>
<keyword evidence="1" id="KW-1133">Transmembrane helix</keyword>
<feature type="transmembrane region" description="Helical" evidence="1">
    <location>
        <begin position="64"/>
        <end position="87"/>
    </location>
</feature>
<comment type="caution">
    <text evidence="2">The sequence shown here is derived from an EMBL/GenBank/DDBJ whole genome shotgun (WGS) entry which is preliminary data.</text>
</comment>